<comment type="subcellular location">
    <subcellularLocation>
        <location evidence="1">Cell membrane</location>
        <topology evidence="1">Multi-pass membrane protein</topology>
    </subcellularLocation>
</comment>
<name>A0ABX0SH09_9ACTN</name>
<evidence type="ECO:0000313" key="9">
    <source>
        <dbReference type="EMBL" id="NIH57679.1"/>
    </source>
</evidence>
<dbReference type="PANTHER" id="PTHR23513">
    <property type="entry name" value="INTEGRAL MEMBRANE EFFLUX PROTEIN-RELATED"/>
    <property type="match status" value="1"/>
</dbReference>
<dbReference type="Gene3D" id="1.20.1250.20">
    <property type="entry name" value="MFS general substrate transporter like domains"/>
    <property type="match status" value="1"/>
</dbReference>
<evidence type="ECO:0000313" key="10">
    <source>
        <dbReference type="Proteomes" id="UP000749311"/>
    </source>
</evidence>
<gene>
    <name evidence="9" type="ORF">FB473_002324</name>
</gene>
<feature type="transmembrane region" description="Helical" evidence="7">
    <location>
        <begin position="179"/>
        <end position="207"/>
    </location>
</feature>
<feature type="transmembrane region" description="Helical" evidence="7">
    <location>
        <begin position="64"/>
        <end position="83"/>
    </location>
</feature>
<reference evidence="9 10" key="1">
    <citation type="submission" date="2020-02" db="EMBL/GenBank/DDBJ databases">
        <title>Sequencing the genomes of 1000 actinobacteria strains.</title>
        <authorList>
            <person name="Klenk H.-P."/>
        </authorList>
    </citation>
    <scope>NUCLEOTIDE SEQUENCE [LARGE SCALE GENOMIC DNA]</scope>
    <source>
        <strain evidence="9 10">DSM 19609</strain>
    </source>
</reference>
<dbReference type="Proteomes" id="UP000749311">
    <property type="component" value="Unassembled WGS sequence"/>
</dbReference>
<feature type="transmembrane region" description="Helical" evidence="7">
    <location>
        <begin position="359"/>
        <end position="382"/>
    </location>
</feature>
<dbReference type="EMBL" id="JAAMOZ010000001">
    <property type="protein sequence ID" value="NIH57679.1"/>
    <property type="molecule type" value="Genomic_DNA"/>
</dbReference>
<keyword evidence="10" id="KW-1185">Reference proteome</keyword>
<keyword evidence="5 7" id="KW-1133">Transmembrane helix</keyword>
<comment type="caution">
    <text evidence="9">The sequence shown here is derived from an EMBL/GenBank/DDBJ whole genome shotgun (WGS) entry which is preliminary data.</text>
</comment>
<dbReference type="PROSITE" id="PS50850">
    <property type="entry name" value="MFS"/>
    <property type="match status" value="1"/>
</dbReference>
<accession>A0ABX0SH09</accession>
<dbReference type="InterPro" id="IPR020846">
    <property type="entry name" value="MFS_dom"/>
</dbReference>
<dbReference type="SUPFAM" id="SSF103473">
    <property type="entry name" value="MFS general substrate transporter"/>
    <property type="match status" value="1"/>
</dbReference>
<feature type="transmembrane region" description="Helical" evidence="7">
    <location>
        <begin position="299"/>
        <end position="319"/>
    </location>
</feature>
<feature type="transmembrane region" description="Helical" evidence="7">
    <location>
        <begin position="122"/>
        <end position="142"/>
    </location>
</feature>
<keyword evidence="6 7" id="KW-0472">Membrane</keyword>
<keyword evidence="2" id="KW-0813">Transport</keyword>
<feature type="transmembrane region" description="Helical" evidence="7">
    <location>
        <begin position="273"/>
        <end position="292"/>
    </location>
</feature>
<feature type="transmembrane region" description="Helical" evidence="7">
    <location>
        <begin position="95"/>
        <end position="116"/>
    </location>
</feature>
<dbReference type="CDD" id="cd06173">
    <property type="entry name" value="MFS_MefA_like"/>
    <property type="match status" value="1"/>
</dbReference>
<evidence type="ECO:0000259" key="8">
    <source>
        <dbReference type="PROSITE" id="PS50850"/>
    </source>
</evidence>
<evidence type="ECO:0000256" key="6">
    <source>
        <dbReference type="ARBA" id="ARBA00023136"/>
    </source>
</evidence>
<evidence type="ECO:0000256" key="7">
    <source>
        <dbReference type="SAM" id="Phobius"/>
    </source>
</evidence>
<protein>
    <submittedName>
        <fullName evidence="9">MFS family permease</fullName>
    </submittedName>
</protein>
<evidence type="ECO:0000256" key="4">
    <source>
        <dbReference type="ARBA" id="ARBA00022692"/>
    </source>
</evidence>
<dbReference type="Pfam" id="PF05977">
    <property type="entry name" value="MFS_3"/>
    <property type="match status" value="1"/>
</dbReference>
<dbReference type="InterPro" id="IPR036259">
    <property type="entry name" value="MFS_trans_sf"/>
</dbReference>
<sequence>MTATTARMTPDRPSAGSRTFASLAQPNYRWYFTGALVSNTGTWMQRTSQDWLVLTQLTDHSSTALGYVSALQFLAIPFLAPFAGAIADRYPKRRVLLITQTLLGLNSLLLWLLVVTNTVELWHVYAFAFMQGIVASFDMPARQSFVSEMVSDELIPNAVGLNSMSFNAARLIGPGAAGLIIAGFGVAPGMLVNTLSFVAMLVALLVMDPRRLHPAPPRTGRGSAREGLVYIAHRPDIVIILVMVFMLGTFGMNFQIYNATMATMVFGRGASEYGALGTIMAIGTFGAAIIAARRRNPRVTTLLIGLIGFTVFSALLALAPSYVMYAFWLVPTGLCMLTVMTSANSTIQMTTEPSMRGRVMAVYAAINMGGTPLGAPIVGWVGDVAGPRWSILIGCILIGLTCLAVMAFFRFHRGVRLRVERGWPPRIHTWTPSGDPETAELQR</sequence>
<keyword evidence="3" id="KW-1003">Cell membrane</keyword>
<feature type="domain" description="Major facilitator superfamily (MFS) profile" evidence="8">
    <location>
        <begin position="1"/>
        <end position="416"/>
    </location>
</feature>
<dbReference type="RefSeq" id="WP_243863552.1">
    <property type="nucleotide sequence ID" value="NZ_BAAAOO010000007.1"/>
</dbReference>
<feature type="transmembrane region" description="Helical" evidence="7">
    <location>
        <begin position="325"/>
        <end position="347"/>
    </location>
</feature>
<dbReference type="InterPro" id="IPR010290">
    <property type="entry name" value="TM_effector"/>
</dbReference>
<organism evidence="9 10">
    <name type="scientific">Brooklawnia cerclae</name>
    <dbReference type="NCBI Taxonomy" id="349934"/>
    <lineage>
        <taxon>Bacteria</taxon>
        <taxon>Bacillati</taxon>
        <taxon>Actinomycetota</taxon>
        <taxon>Actinomycetes</taxon>
        <taxon>Propionibacteriales</taxon>
        <taxon>Propionibacteriaceae</taxon>
        <taxon>Brooklawnia</taxon>
    </lineage>
</organism>
<proteinExistence type="predicted"/>
<evidence type="ECO:0000256" key="1">
    <source>
        <dbReference type="ARBA" id="ARBA00004651"/>
    </source>
</evidence>
<keyword evidence="4 7" id="KW-0812">Transmembrane</keyword>
<feature type="transmembrane region" description="Helical" evidence="7">
    <location>
        <begin position="388"/>
        <end position="409"/>
    </location>
</feature>
<dbReference type="PANTHER" id="PTHR23513:SF11">
    <property type="entry name" value="STAPHYLOFERRIN A TRANSPORTER"/>
    <property type="match status" value="1"/>
</dbReference>
<evidence type="ECO:0000256" key="5">
    <source>
        <dbReference type="ARBA" id="ARBA00022989"/>
    </source>
</evidence>
<evidence type="ECO:0000256" key="2">
    <source>
        <dbReference type="ARBA" id="ARBA00022448"/>
    </source>
</evidence>
<evidence type="ECO:0000256" key="3">
    <source>
        <dbReference type="ARBA" id="ARBA00022475"/>
    </source>
</evidence>
<feature type="transmembrane region" description="Helical" evidence="7">
    <location>
        <begin position="228"/>
        <end position="253"/>
    </location>
</feature>